<proteinExistence type="predicted"/>
<feature type="chain" id="PRO_5038962772" description="VCBS repeat-containing protein" evidence="1">
    <location>
        <begin position="26"/>
        <end position="445"/>
    </location>
</feature>
<evidence type="ECO:0000313" key="3">
    <source>
        <dbReference type="Proteomes" id="UP000606499"/>
    </source>
</evidence>
<reference evidence="2" key="1">
    <citation type="submission" date="2020-08" db="EMBL/GenBank/DDBJ databases">
        <title>Genome public.</title>
        <authorList>
            <person name="Liu C."/>
            <person name="Sun Q."/>
        </authorList>
    </citation>
    <scope>NUCLEOTIDE SEQUENCE</scope>
    <source>
        <strain evidence="2">NSJ-28</strain>
    </source>
</reference>
<feature type="signal peptide" evidence="1">
    <location>
        <begin position="1"/>
        <end position="25"/>
    </location>
</feature>
<sequence length="445" mass="48262">MKLIRTIPVLAVLLFALSGCTFPSGDDLLAAPKPSANYQTLQVELENLLSSGVTYTAPTDGENRSPIQLVDLDGDGADEAIAFFRGSSSVTSNAFKVYVYKKQDQQYVCTGAIEGKGTAILSVDYPTITPAGRRGMLIAWKLPGDGVGALTMCDFDKNCAPGLLLETEYSAMELADLTGDGAKDLLLITNNPAGQRVARLYQYHIGLDLVGEAATSAEAVSVERMTSGRVQKNQPAVFAEQKTTSGVGLTTDIFVYEDGTLQNLALDSEDSIHRGTYRPVSVYAADINGDGVTELPRAVLMAGYDEAAATDALFMLDWYVYSVDRPPVLMMTTYQNVSDGWMFKIDAEWHDQITAVKTSESGISAVEFAQYIGGGQQIPLFTIYCVTGTLRDYYIGRTDLLQLGQTSQAVYFARFSEDAQQSAIQIDANGVKERFSLLTQAWSNE</sequence>
<protein>
    <recommendedName>
        <fullName evidence="4">VCBS repeat-containing protein</fullName>
    </recommendedName>
</protein>
<name>A0A923LSJ2_9FIRM</name>
<keyword evidence="3" id="KW-1185">Reference proteome</keyword>
<dbReference type="AlphaFoldDB" id="A0A923LSJ2"/>
<evidence type="ECO:0000313" key="2">
    <source>
        <dbReference type="EMBL" id="MBC5724314.1"/>
    </source>
</evidence>
<dbReference type="RefSeq" id="WP_107631357.1">
    <property type="nucleotide sequence ID" value="NZ_JACOPL010000002.1"/>
</dbReference>
<dbReference type="SUPFAM" id="SSF69318">
    <property type="entry name" value="Integrin alpha N-terminal domain"/>
    <property type="match status" value="1"/>
</dbReference>
<comment type="caution">
    <text evidence="2">The sequence shown here is derived from an EMBL/GenBank/DDBJ whole genome shotgun (WGS) entry which is preliminary data.</text>
</comment>
<evidence type="ECO:0000256" key="1">
    <source>
        <dbReference type="SAM" id="SignalP"/>
    </source>
</evidence>
<organism evidence="2 3">
    <name type="scientific">Agathobaculum faecis</name>
    <dbReference type="NCBI Taxonomy" id="2763013"/>
    <lineage>
        <taxon>Bacteria</taxon>
        <taxon>Bacillati</taxon>
        <taxon>Bacillota</taxon>
        <taxon>Clostridia</taxon>
        <taxon>Eubacteriales</taxon>
        <taxon>Butyricicoccaceae</taxon>
        <taxon>Agathobaculum</taxon>
    </lineage>
</organism>
<accession>A0A923LSJ2</accession>
<dbReference type="Proteomes" id="UP000606499">
    <property type="component" value="Unassembled WGS sequence"/>
</dbReference>
<gene>
    <name evidence="2" type="ORF">H8S45_02375</name>
</gene>
<dbReference type="EMBL" id="JACOPL010000002">
    <property type="protein sequence ID" value="MBC5724314.1"/>
    <property type="molecule type" value="Genomic_DNA"/>
</dbReference>
<dbReference type="InterPro" id="IPR028994">
    <property type="entry name" value="Integrin_alpha_N"/>
</dbReference>
<evidence type="ECO:0008006" key="4">
    <source>
        <dbReference type="Google" id="ProtNLM"/>
    </source>
</evidence>
<dbReference type="PROSITE" id="PS51257">
    <property type="entry name" value="PROKAR_LIPOPROTEIN"/>
    <property type="match status" value="1"/>
</dbReference>
<keyword evidence="1" id="KW-0732">Signal</keyword>